<accession>A0A5J4V7X0</accession>
<dbReference type="EMBL" id="SNRW01009045">
    <property type="protein sequence ID" value="KAA6378593.1"/>
    <property type="molecule type" value="Genomic_DNA"/>
</dbReference>
<dbReference type="GO" id="GO:0007034">
    <property type="term" value="P:vacuolar transport"/>
    <property type="evidence" value="ECO:0007669"/>
    <property type="project" value="InterPro"/>
</dbReference>
<evidence type="ECO:0000256" key="1">
    <source>
        <dbReference type="SAM" id="MobiDB-lite"/>
    </source>
</evidence>
<evidence type="ECO:0000313" key="3">
    <source>
        <dbReference type="Proteomes" id="UP000324800"/>
    </source>
</evidence>
<evidence type="ECO:0000313" key="2">
    <source>
        <dbReference type="EMBL" id="KAA6378593.1"/>
    </source>
</evidence>
<dbReference type="OrthoDB" id="2329734at2759"/>
<dbReference type="InterPro" id="IPR005024">
    <property type="entry name" value="Snf7_fam"/>
</dbReference>
<name>A0A5J4V7X0_9EUKA</name>
<feature type="region of interest" description="Disordered" evidence="1">
    <location>
        <begin position="1"/>
        <end position="29"/>
    </location>
</feature>
<comment type="caution">
    <text evidence="2">The sequence shown here is derived from an EMBL/GenBank/DDBJ whole genome shotgun (WGS) entry which is preliminary data.</text>
</comment>
<organism evidence="2 3">
    <name type="scientific">Streblomastix strix</name>
    <dbReference type="NCBI Taxonomy" id="222440"/>
    <lineage>
        <taxon>Eukaryota</taxon>
        <taxon>Metamonada</taxon>
        <taxon>Preaxostyla</taxon>
        <taxon>Oxymonadida</taxon>
        <taxon>Streblomastigidae</taxon>
        <taxon>Streblomastix</taxon>
    </lineage>
</organism>
<dbReference type="Proteomes" id="UP000324800">
    <property type="component" value="Unassembled WGS sequence"/>
</dbReference>
<reference evidence="2 3" key="1">
    <citation type="submission" date="2019-03" db="EMBL/GenBank/DDBJ databases">
        <title>Single cell metagenomics reveals metabolic interactions within the superorganism composed of flagellate Streblomastix strix and complex community of Bacteroidetes bacteria on its surface.</title>
        <authorList>
            <person name="Treitli S.C."/>
            <person name="Kolisko M."/>
            <person name="Husnik F."/>
            <person name="Keeling P."/>
            <person name="Hampl V."/>
        </authorList>
    </citation>
    <scope>NUCLEOTIDE SEQUENCE [LARGE SCALE GENOMIC DNA]</scope>
    <source>
        <strain evidence="2">ST1C</strain>
    </source>
</reference>
<dbReference type="Pfam" id="PF03357">
    <property type="entry name" value="Snf7"/>
    <property type="match status" value="1"/>
</dbReference>
<dbReference type="AlphaFoldDB" id="A0A5J4V7X0"/>
<dbReference type="PANTHER" id="PTHR10476">
    <property type="entry name" value="CHARGED MULTIVESICULAR BODY PROTEIN"/>
    <property type="match status" value="1"/>
</dbReference>
<protein>
    <submittedName>
        <fullName evidence="2">Putative charged multivesicular body protein 3</fullName>
    </submittedName>
</protein>
<proteinExistence type="predicted"/>
<sequence>MGSSGSKDQGAIAPRSPPPTDVDPNDPRPTVRAWIREINHQIFQQQKQMGDIDQSINKAKQEIKKSLKRNDDTSAKIMAREVANAKKAKSRIYTAITNMKMINAKLNEQIINFRITKSLQQSGEIMHAMNESMKVPQLRDGIQQLSIEMTKNGILEQEIDNVMDQLDDPIDDNEVDEEVSKVIAEVQMQEQQSAVPYGMGIFTFENLIALDTAARQDRQSDTKQ</sequence>
<dbReference type="Gene3D" id="6.10.140.1230">
    <property type="match status" value="1"/>
</dbReference>
<gene>
    <name evidence="2" type="ORF">EZS28_025881</name>
</gene>